<accession>A0ABU1MKF3</accession>
<feature type="transmembrane region" description="Helical" evidence="2">
    <location>
        <begin position="247"/>
        <end position="269"/>
    </location>
</feature>
<organism evidence="3 4">
    <name type="scientific">Novosphingobium capsulatum</name>
    <dbReference type="NCBI Taxonomy" id="13688"/>
    <lineage>
        <taxon>Bacteria</taxon>
        <taxon>Pseudomonadati</taxon>
        <taxon>Pseudomonadota</taxon>
        <taxon>Alphaproteobacteria</taxon>
        <taxon>Sphingomonadales</taxon>
        <taxon>Sphingomonadaceae</taxon>
        <taxon>Novosphingobium</taxon>
    </lineage>
</organism>
<feature type="transmembrane region" description="Helical" evidence="2">
    <location>
        <begin position="281"/>
        <end position="299"/>
    </location>
</feature>
<proteinExistence type="predicted"/>
<feature type="transmembrane region" description="Helical" evidence="2">
    <location>
        <begin position="364"/>
        <end position="382"/>
    </location>
</feature>
<feature type="region of interest" description="Disordered" evidence="1">
    <location>
        <begin position="1"/>
        <end position="26"/>
    </location>
</feature>
<reference evidence="3 4" key="1">
    <citation type="submission" date="2023-07" db="EMBL/GenBank/DDBJ databases">
        <title>Sorghum-associated microbial communities from plants grown in Nebraska, USA.</title>
        <authorList>
            <person name="Schachtman D."/>
        </authorList>
    </citation>
    <scope>NUCLEOTIDE SEQUENCE [LARGE SCALE GENOMIC DNA]</scope>
    <source>
        <strain evidence="3 4">DS1027</strain>
    </source>
</reference>
<feature type="transmembrane region" description="Helical" evidence="2">
    <location>
        <begin position="127"/>
        <end position="145"/>
    </location>
</feature>
<feature type="transmembrane region" description="Helical" evidence="2">
    <location>
        <begin position="207"/>
        <end position="240"/>
    </location>
</feature>
<evidence type="ECO:0008006" key="5">
    <source>
        <dbReference type="Google" id="ProtNLM"/>
    </source>
</evidence>
<dbReference type="Proteomes" id="UP001184150">
    <property type="component" value="Unassembled WGS sequence"/>
</dbReference>
<feature type="transmembrane region" description="Helical" evidence="2">
    <location>
        <begin position="152"/>
        <end position="172"/>
    </location>
</feature>
<evidence type="ECO:0000313" key="4">
    <source>
        <dbReference type="Proteomes" id="UP001184150"/>
    </source>
</evidence>
<evidence type="ECO:0000256" key="1">
    <source>
        <dbReference type="SAM" id="MobiDB-lite"/>
    </source>
</evidence>
<feature type="transmembrane region" description="Helical" evidence="2">
    <location>
        <begin position="311"/>
        <end position="330"/>
    </location>
</feature>
<protein>
    <recommendedName>
        <fullName evidence="5">AcrB/AcrD/AcrF family protein</fullName>
    </recommendedName>
</protein>
<sequence length="623" mass="65760">MTVLASVRADRVSPAPDQTSSPPPPGATASAPLRWWMVLGIWALIVGLQLLIFARDIPGMRMGDPDDVLRLVQVRDLLSGQAWFDLHQYRIMAPEGVLIHWSRLVDLPLAAVILALRPLLGTANAEIAAAVIVPALTVLCTVALAMHAANRLFGCDTAVAAGIIVGLSGIVLHQMQPLRIDHHGWQIVSALGAVVGLHARDPRRGGWVLGLALAAGLTVSLEGLPLTALFIGVVAVRALLDGQWQRLGHAAVALALGTAGLFLACRGLRDMVEHCDAVSPMHIAALGWVALCGAGLAWWRPSQRPASRLVALGVLAIAAGGAAAIVALAAPQCATGAFGGLDPYVKSHWLDNVREGRPIWETTLHNAIALIGAVPLGLWACWRLIQSAPSMPERLRWVQHGLVLLGAVAVGAMVSRAMATAVGIAILPAAWQVRQWRLVAVAQTSSARRMGINVLMLLAALPILPIALGETAWAKLGHPPADRDFAMGSLRGCDFEHGVGALAAMPATDIFAPVDIGPDILLRTHQRVVATGHHRAAAAISDVMHGFLADPEQARAYVAKRHATLVVVCTVAPEMHLYRRQAPHGLAAALLAGTPPSWLRPIALPTTAKTPSNIAAWQVVAPR</sequence>
<keyword evidence="4" id="KW-1185">Reference proteome</keyword>
<feature type="transmembrane region" description="Helical" evidence="2">
    <location>
        <begin position="402"/>
        <end position="430"/>
    </location>
</feature>
<evidence type="ECO:0000256" key="2">
    <source>
        <dbReference type="SAM" id="Phobius"/>
    </source>
</evidence>
<gene>
    <name evidence="3" type="ORF">J2792_001660</name>
</gene>
<keyword evidence="2" id="KW-0472">Membrane</keyword>
<feature type="transmembrane region" description="Helical" evidence="2">
    <location>
        <begin position="450"/>
        <end position="468"/>
    </location>
</feature>
<dbReference type="RefSeq" id="WP_309804873.1">
    <property type="nucleotide sequence ID" value="NZ_JAVDRD010000003.1"/>
</dbReference>
<feature type="transmembrane region" description="Helical" evidence="2">
    <location>
        <begin position="33"/>
        <end position="54"/>
    </location>
</feature>
<dbReference type="EMBL" id="JAVDRD010000003">
    <property type="protein sequence ID" value="MDR6510794.1"/>
    <property type="molecule type" value="Genomic_DNA"/>
</dbReference>
<keyword evidence="2" id="KW-1133">Transmembrane helix</keyword>
<keyword evidence="2" id="KW-0812">Transmembrane</keyword>
<evidence type="ECO:0000313" key="3">
    <source>
        <dbReference type="EMBL" id="MDR6510794.1"/>
    </source>
</evidence>
<name>A0ABU1MKF3_9SPHN</name>
<comment type="caution">
    <text evidence="3">The sequence shown here is derived from an EMBL/GenBank/DDBJ whole genome shotgun (WGS) entry which is preliminary data.</text>
</comment>